<evidence type="ECO:0000256" key="2">
    <source>
        <dbReference type="ARBA" id="ARBA00022801"/>
    </source>
</evidence>
<keyword evidence="2" id="KW-0378">Hydrolase</keyword>
<dbReference type="Pfam" id="PF00581">
    <property type="entry name" value="Rhodanese"/>
    <property type="match status" value="1"/>
</dbReference>
<dbReference type="InParanoid" id="A0A1S3HCN2"/>
<dbReference type="OMA" id="TNVHCPP"/>
<reference evidence="9" key="1">
    <citation type="submission" date="2025-08" db="UniProtKB">
        <authorList>
            <consortium name="RefSeq"/>
        </authorList>
    </citation>
    <scope>IDENTIFICATION</scope>
    <source>
        <tissue evidence="9">Gonads</tissue>
    </source>
</reference>
<evidence type="ECO:0000256" key="3">
    <source>
        <dbReference type="ARBA" id="ARBA00022912"/>
    </source>
</evidence>
<evidence type="ECO:0000259" key="7">
    <source>
        <dbReference type="PROSITE" id="PS50206"/>
    </source>
</evidence>
<sequence length="379" mass="41760">MADLEIYDQPQSLTATGLVKIWGCNDTILIDCRPFIAYNEGHIRTSHNINCPPIVKRRSGGSLPLANVITCANSREKLLAGDYKNVVIYDQNTDDFQNATKDSNLYLVVKSLQEDARLRNNVFYLTGGYDAFTCQYPQACVKPSSPSSGSTLDSPRACGKEFRLTDEFFRGEAVEILPWLYLGSSVHASQKSKLRAAGITALLNVSNSCQNHFPESFLYKTIPVADDSFSEIGKWFQDAINFIDSVRSASGKVLVHCHAGVSRSATICIAYVMQFKKCSLDEAYNHVKTRRNVIAPNLNFMSQLEEFNKQIVCSYPGLPSSKIATSTVSPLGFLNSSCANHMPKFDFSFGDVGSPVSPVLTPDGHAHFFGTFQPLMSPS</sequence>
<keyword evidence="8" id="KW-1185">Reference proteome</keyword>
<dbReference type="GO" id="GO:0005634">
    <property type="term" value="C:nucleus"/>
    <property type="evidence" value="ECO:0007669"/>
    <property type="project" value="TreeGrafter"/>
</dbReference>
<dbReference type="STRING" id="7574.A0A1S3HCN2"/>
<dbReference type="InterPro" id="IPR000340">
    <property type="entry name" value="Dual-sp_phosphatase_cat-dom"/>
</dbReference>
<keyword evidence="3" id="KW-0904">Protein phosphatase</keyword>
<comment type="similarity">
    <text evidence="1">Belongs to the protein-tyrosine phosphatase family. Non-receptor class dual specificity subfamily.</text>
</comment>
<evidence type="ECO:0000259" key="5">
    <source>
        <dbReference type="PROSITE" id="PS50054"/>
    </source>
</evidence>
<dbReference type="GO" id="GO:0017017">
    <property type="term" value="F:MAP kinase tyrosine/serine/threonine phosphatase activity"/>
    <property type="evidence" value="ECO:0007669"/>
    <property type="project" value="InterPro"/>
</dbReference>
<dbReference type="PRINTS" id="PR01764">
    <property type="entry name" value="MAPKPHPHTASE"/>
</dbReference>
<dbReference type="OrthoDB" id="165342at2759"/>
<dbReference type="InterPro" id="IPR036873">
    <property type="entry name" value="Rhodanese-like_dom_sf"/>
</dbReference>
<dbReference type="Gene3D" id="3.40.250.10">
    <property type="entry name" value="Rhodanese-like domain"/>
    <property type="match status" value="1"/>
</dbReference>
<dbReference type="GO" id="GO:0004722">
    <property type="term" value="F:protein serine/threonine phosphatase activity"/>
    <property type="evidence" value="ECO:0007669"/>
    <property type="project" value="UniProtKB-EC"/>
</dbReference>
<dbReference type="RefSeq" id="XP_013383286.1">
    <property type="nucleotide sequence ID" value="XM_013527832.2"/>
</dbReference>
<dbReference type="FunFam" id="3.90.190.10:FF:000004">
    <property type="entry name" value="Protein phosphatase Slingshot homolog 2"/>
    <property type="match status" value="1"/>
</dbReference>
<name>A0A1S3HCN2_LINAN</name>
<dbReference type="SUPFAM" id="SSF52821">
    <property type="entry name" value="Rhodanese/Cell cycle control phosphatase"/>
    <property type="match status" value="1"/>
</dbReference>
<evidence type="ECO:0000313" key="8">
    <source>
        <dbReference type="Proteomes" id="UP000085678"/>
    </source>
</evidence>
<dbReference type="SMART" id="SM00195">
    <property type="entry name" value="DSPc"/>
    <property type="match status" value="1"/>
</dbReference>
<evidence type="ECO:0000313" key="9">
    <source>
        <dbReference type="RefSeq" id="XP_013383286.1"/>
    </source>
</evidence>
<dbReference type="PRINTS" id="PR01908">
    <property type="entry name" value="ADSPHPHTASE"/>
</dbReference>
<dbReference type="InterPro" id="IPR020422">
    <property type="entry name" value="TYR_PHOSPHATASE_DUAL_dom"/>
</dbReference>
<dbReference type="Gene3D" id="3.90.190.10">
    <property type="entry name" value="Protein tyrosine phosphatase superfamily"/>
    <property type="match status" value="1"/>
</dbReference>
<proteinExistence type="inferred from homology"/>
<dbReference type="PROSITE" id="PS50056">
    <property type="entry name" value="TYR_PHOSPHATASE_2"/>
    <property type="match status" value="1"/>
</dbReference>
<dbReference type="InterPro" id="IPR008343">
    <property type="entry name" value="MKP"/>
</dbReference>
<dbReference type="PROSITE" id="PS50054">
    <property type="entry name" value="TYR_PHOSPHATASE_DUAL"/>
    <property type="match status" value="1"/>
</dbReference>
<feature type="domain" description="Tyrosine specific protein phosphatases" evidence="6">
    <location>
        <begin position="240"/>
        <end position="291"/>
    </location>
</feature>
<dbReference type="PROSITE" id="PS50206">
    <property type="entry name" value="RHODANESE_3"/>
    <property type="match status" value="1"/>
</dbReference>
<dbReference type="AlphaFoldDB" id="A0A1S3HCN2"/>
<feature type="domain" description="Rhodanese" evidence="7">
    <location>
        <begin position="23"/>
        <end position="141"/>
    </location>
</feature>
<feature type="domain" description="Tyrosine-protein phosphatase" evidence="5">
    <location>
        <begin position="172"/>
        <end position="313"/>
    </location>
</feature>
<accession>A0A1S3HCN2</accession>
<dbReference type="PROSITE" id="PS00383">
    <property type="entry name" value="TYR_PHOSPHATASE_1"/>
    <property type="match status" value="1"/>
</dbReference>
<dbReference type="CDD" id="cd01446">
    <property type="entry name" value="DSP_MapKP"/>
    <property type="match status" value="1"/>
</dbReference>
<dbReference type="GeneID" id="106153745"/>
<dbReference type="PANTHER" id="PTHR10159:SF530">
    <property type="entry name" value="DUAL SPECIFICITY PROTEIN PHOSPHATASE DDB_G0271350-RELATED"/>
    <property type="match status" value="1"/>
</dbReference>
<evidence type="ECO:0000256" key="1">
    <source>
        <dbReference type="ARBA" id="ARBA00008601"/>
    </source>
</evidence>
<dbReference type="GO" id="GO:0043409">
    <property type="term" value="P:negative regulation of MAPK cascade"/>
    <property type="evidence" value="ECO:0007669"/>
    <property type="project" value="TreeGrafter"/>
</dbReference>
<organism evidence="8 9">
    <name type="scientific">Lingula anatina</name>
    <name type="common">Brachiopod</name>
    <name type="synonym">Lingula unguis</name>
    <dbReference type="NCBI Taxonomy" id="7574"/>
    <lineage>
        <taxon>Eukaryota</taxon>
        <taxon>Metazoa</taxon>
        <taxon>Spiralia</taxon>
        <taxon>Lophotrochozoa</taxon>
        <taxon>Brachiopoda</taxon>
        <taxon>Linguliformea</taxon>
        <taxon>Lingulata</taxon>
        <taxon>Lingulida</taxon>
        <taxon>Linguloidea</taxon>
        <taxon>Lingulidae</taxon>
        <taxon>Lingula</taxon>
    </lineage>
</organism>
<dbReference type="SMART" id="SM00450">
    <property type="entry name" value="RHOD"/>
    <property type="match status" value="1"/>
</dbReference>
<dbReference type="InterPro" id="IPR000387">
    <property type="entry name" value="Tyr_Pase_dom"/>
</dbReference>
<dbReference type="InterPro" id="IPR016130">
    <property type="entry name" value="Tyr_Pase_AS"/>
</dbReference>
<comment type="catalytic activity">
    <reaction evidence="4">
        <text>O-phospho-L-threonyl-[protein] + H2O = L-threonyl-[protein] + phosphate</text>
        <dbReference type="Rhea" id="RHEA:47004"/>
        <dbReference type="Rhea" id="RHEA-COMP:11060"/>
        <dbReference type="Rhea" id="RHEA-COMP:11605"/>
        <dbReference type="ChEBI" id="CHEBI:15377"/>
        <dbReference type="ChEBI" id="CHEBI:30013"/>
        <dbReference type="ChEBI" id="CHEBI:43474"/>
        <dbReference type="ChEBI" id="CHEBI:61977"/>
        <dbReference type="EC" id="3.1.3.16"/>
    </reaction>
</comment>
<dbReference type="Pfam" id="PF00782">
    <property type="entry name" value="DSPc"/>
    <property type="match status" value="1"/>
</dbReference>
<dbReference type="InterPro" id="IPR001763">
    <property type="entry name" value="Rhodanese-like_dom"/>
</dbReference>
<dbReference type="Proteomes" id="UP000085678">
    <property type="component" value="Unplaced"/>
</dbReference>
<dbReference type="PANTHER" id="PTHR10159">
    <property type="entry name" value="DUAL SPECIFICITY PROTEIN PHOSPHATASE"/>
    <property type="match status" value="1"/>
</dbReference>
<dbReference type="SUPFAM" id="SSF52799">
    <property type="entry name" value="(Phosphotyrosine protein) phosphatases II"/>
    <property type="match status" value="1"/>
</dbReference>
<dbReference type="GO" id="GO:0005737">
    <property type="term" value="C:cytoplasm"/>
    <property type="evidence" value="ECO:0007669"/>
    <property type="project" value="TreeGrafter"/>
</dbReference>
<dbReference type="KEGG" id="lak:106153745"/>
<gene>
    <name evidence="9" type="primary">LOC106153745</name>
</gene>
<evidence type="ECO:0000259" key="6">
    <source>
        <dbReference type="PROSITE" id="PS50056"/>
    </source>
</evidence>
<dbReference type="InterPro" id="IPR029021">
    <property type="entry name" value="Prot-tyrosine_phosphatase-like"/>
</dbReference>
<protein>
    <submittedName>
        <fullName evidence="9">Dual specificity protein phosphatase 2 isoform X1</fullName>
    </submittedName>
</protein>
<evidence type="ECO:0000256" key="4">
    <source>
        <dbReference type="ARBA" id="ARBA00048336"/>
    </source>
</evidence>